<dbReference type="Gene3D" id="3.90.1430.10">
    <property type="entry name" value="Yeast translation eEF2 (G' domain)"/>
    <property type="match status" value="1"/>
</dbReference>
<evidence type="ECO:0000256" key="4">
    <source>
        <dbReference type="ARBA" id="ARBA00022821"/>
    </source>
</evidence>
<protein>
    <recommendedName>
        <fullName evidence="12">NB-ARC domain-containing protein</fullName>
    </recommendedName>
</protein>
<feature type="coiled-coil region" evidence="6">
    <location>
        <begin position="413"/>
        <end position="440"/>
    </location>
</feature>
<feature type="domain" description="NB-ARC" evidence="7">
    <location>
        <begin position="381"/>
        <end position="448"/>
    </location>
</feature>
<comment type="caution">
    <text evidence="10">The sequence shown here is derived from an EMBL/GenBank/DDBJ whole genome shotgun (WGS) entry which is preliminary data.</text>
</comment>
<feature type="domain" description="Disease resistance protein winged helix" evidence="9">
    <location>
        <begin position="559"/>
        <end position="627"/>
    </location>
</feature>
<evidence type="ECO:0000256" key="5">
    <source>
        <dbReference type="ARBA" id="ARBA00022840"/>
    </source>
</evidence>
<dbReference type="InterPro" id="IPR042197">
    <property type="entry name" value="Apaf_helical"/>
</dbReference>
<dbReference type="InterPro" id="IPR032675">
    <property type="entry name" value="LRR_dom_sf"/>
</dbReference>
<keyword evidence="6" id="KW-0175">Coiled coil</keyword>
<evidence type="ECO:0000313" key="11">
    <source>
        <dbReference type="Proteomes" id="UP001396334"/>
    </source>
</evidence>
<keyword evidence="11" id="KW-1185">Reference proteome</keyword>
<dbReference type="Gene3D" id="1.10.8.430">
    <property type="entry name" value="Helical domain of apoptotic protease-activating factors"/>
    <property type="match status" value="1"/>
</dbReference>
<evidence type="ECO:0000259" key="9">
    <source>
        <dbReference type="Pfam" id="PF23559"/>
    </source>
</evidence>
<comment type="similarity">
    <text evidence="1">Belongs to the disease resistance NB-LRR family.</text>
</comment>
<organism evidence="10 11">
    <name type="scientific">Hibiscus sabdariffa</name>
    <name type="common">roselle</name>
    <dbReference type="NCBI Taxonomy" id="183260"/>
    <lineage>
        <taxon>Eukaryota</taxon>
        <taxon>Viridiplantae</taxon>
        <taxon>Streptophyta</taxon>
        <taxon>Embryophyta</taxon>
        <taxon>Tracheophyta</taxon>
        <taxon>Spermatophyta</taxon>
        <taxon>Magnoliopsida</taxon>
        <taxon>eudicotyledons</taxon>
        <taxon>Gunneridae</taxon>
        <taxon>Pentapetalae</taxon>
        <taxon>rosids</taxon>
        <taxon>malvids</taxon>
        <taxon>Malvales</taxon>
        <taxon>Malvaceae</taxon>
        <taxon>Malvoideae</taxon>
        <taxon>Hibiscus</taxon>
    </lineage>
</organism>
<dbReference type="Pfam" id="PF00931">
    <property type="entry name" value="NB-ARC"/>
    <property type="match status" value="1"/>
</dbReference>
<keyword evidence="4" id="KW-0611">Plant defense</keyword>
<dbReference type="PANTHER" id="PTHR33463:SF212">
    <property type="entry name" value="AND NB-ARC DOMAINS-CONTAINING DISEASE RESISTANCE PROTEIN, PUTATIVE-RELATED"/>
    <property type="match status" value="1"/>
</dbReference>
<evidence type="ECO:0008006" key="12">
    <source>
        <dbReference type="Google" id="ProtNLM"/>
    </source>
</evidence>
<dbReference type="Pfam" id="PF23247">
    <property type="entry name" value="LRR_RPS2"/>
    <property type="match status" value="1"/>
</dbReference>
<dbReference type="InterPro" id="IPR027417">
    <property type="entry name" value="P-loop_NTPase"/>
</dbReference>
<evidence type="ECO:0000256" key="6">
    <source>
        <dbReference type="SAM" id="Coils"/>
    </source>
</evidence>
<dbReference type="InterPro" id="IPR058922">
    <property type="entry name" value="WHD_DRP"/>
</dbReference>
<evidence type="ECO:0000259" key="8">
    <source>
        <dbReference type="Pfam" id="PF23247"/>
    </source>
</evidence>
<evidence type="ECO:0000256" key="1">
    <source>
        <dbReference type="ARBA" id="ARBA00008894"/>
    </source>
</evidence>
<dbReference type="EMBL" id="JBBPBN010000017">
    <property type="protein sequence ID" value="KAK9020203.1"/>
    <property type="molecule type" value="Genomic_DNA"/>
</dbReference>
<name>A0ABR2S4V9_9ROSI</name>
<keyword evidence="5" id="KW-0067">ATP-binding</keyword>
<dbReference type="Gene3D" id="3.80.10.10">
    <property type="entry name" value="Ribonuclease Inhibitor"/>
    <property type="match status" value="1"/>
</dbReference>
<accession>A0ABR2S4V9</accession>
<dbReference type="Proteomes" id="UP001396334">
    <property type="component" value="Unassembled WGS sequence"/>
</dbReference>
<keyword evidence="3" id="KW-0547">Nucleotide-binding</keyword>
<dbReference type="PANTHER" id="PTHR33463">
    <property type="entry name" value="NB-ARC DOMAIN-CONTAINING PROTEIN-RELATED"/>
    <property type="match status" value="1"/>
</dbReference>
<reference evidence="10 11" key="1">
    <citation type="journal article" date="2024" name="G3 (Bethesda)">
        <title>Genome assembly of Hibiscus sabdariffa L. provides insights into metabolisms of medicinal natural products.</title>
        <authorList>
            <person name="Kim T."/>
        </authorList>
    </citation>
    <scope>NUCLEOTIDE SEQUENCE [LARGE SCALE GENOMIC DNA]</scope>
    <source>
        <strain evidence="10">TK-2024</strain>
        <tissue evidence="10">Old leaves</tissue>
    </source>
</reference>
<feature type="domain" description="Disease resistance protein At4g27190-like leucine-rich repeats" evidence="8">
    <location>
        <begin position="703"/>
        <end position="837"/>
    </location>
</feature>
<evidence type="ECO:0000259" key="7">
    <source>
        <dbReference type="Pfam" id="PF00931"/>
    </source>
</evidence>
<dbReference type="InterPro" id="IPR002182">
    <property type="entry name" value="NB-ARC"/>
</dbReference>
<evidence type="ECO:0000256" key="2">
    <source>
        <dbReference type="ARBA" id="ARBA00022737"/>
    </source>
</evidence>
<dbReference type="Pfam" id="PF23559">
    <property type="entry name" value="WHD_DRP"/>
    <property type="match status" value="1"/>
</dbReference>
<dbReference type="SUPFAM" id="SSF52058">
    <property type="entry name" value="L domain-like"/>
    <property type="match status" value="1"/>
</dbReference>
<keyword evidence="2" id="KW-0677">Repeat</keyword>
<dbReference type="SUPFAM" id="SSF52540">
    <property type="entry name" value="P-loop containing nucleoside triphosphate hydrolases"/>
    <property type="match status" value="2"/>
</dbReference>
<sequence>MISEAQDVEDRVSNGGYLCRAWNGALVDAKTREMQKFLDKAPSASETLVIDAPCAGLPLPTSELVGEKAVREEIWQCLMQEEDLSDGPPDSLKDEVLVMAFEEPIQDSFGLSRATTHHDMSNFNPNQVIFDFYLNRRVTDVDMNMDISKLNFVVYLTSEALKFDSIKGTSNVDSSMSYEIENDRLRELERAKVITTIGNIVKKLCVLEAHSMNWIALVFKNASSERDISNSTRKGRSKGEDPTLRSVALDHIVMDQTQGQECLMVLVETMTFEEVNSNGVLFQQIFLKDTNERKVAYIAGPAHNWWGFTIDEFVKFYVFKFGMSTFVFQKAPWGPCYFNLKTRMTVGKKESAGGRKAQAMFVQFVLEPIWQTYHAALELKGKTTITKHIHNDLLEEERFEMVIWVTTSKQFNVVKLQDDIASALNLKEDLAKEGDELKRASILSEMLNKVITVKPLSEEEALILFVNKVGSNIVHSPTLMPTLRLIVNECAGLPLTIVVVACTLKRENEPRIWKNALKELKEMIGKVEGAEAKVIERLKVSFDHLKDKKQKHCFLYCALYPEDFEIRKDELMESWIDEGLIHEMDTREEMKDKGYAILKKLEDYCLSENAPTRYPCVKMHDAVRDMALSITSMNPLYMIERLPNSISELTNLTALLLGGCKYLRYVLGLSKLQGMKKLDLGYTAIAEVPKGMDMLISLSLELLFLHNLPKLGEIVKVEGFTPSATFSHLETIIIQNYSSMKTLLPHWLLPNLQNLTKLEANECDELVEILGAPTLEVEGKGRAALIKINLPKLRDLILYELPKLESICGRSGAMVCDSVELIEIINCYELKRIPPFTTGNQGFSGTCGGV</sequence>
<dbReference type="InterPro" id="IPR050905">
    <property type="entry name" value="Plant_NBS-LRR"/>
</dbReference>
<dbReference type="InterPro" id="IPR057135">
    <property type="entry name" value="At4g27190-like_LRR"/>
</dbReference>
<proteinExistence type="inferred from homology"/>
<gene>
    <name evidence="10" type="ORF">V6N11_054693</name>
</gene>
<evidence type="ECO:0000256" key="3">
    <source>
        <dbReference type="ARBA" id="ARBA00022741"/>
    </source>
</evidence>
<evidence type="ECO:0000313" key="10">
    <source>
        <dbReference type="EMBL" id="KAK9020203.1"/>
    </source>
</evidence>